<evidence type="ECO:0000313" key="1">
    <source>
        <dbReference type="EMBL" id="SDD76424.1"/>
    </source>
</evidence>
<accession>A0A1G6XDV5</accession>
<name>A0A1G6XDV5_9EURY</name>
<gene>
    <name evidence="2" type="ORF">SAMN04488694_1413</name>
    <name evidence="1" type="ORF">SAMN05192552_104622</name>
</gene>
<reference evidence="2" key="2">
    <citation type="submission" date="2016-10" db="EMBL/GenBank/DDBJ databases">
        <authorList>
            <person name="de Groot N.N."/>
        </authorList>
    </citation>
    <scope>NUCLEOTIDE SEQUENCE [LARGE SCALE GENOMIC DNA]</scope>
    <source>
        <strain evidence="2">CDM_6</strain>
    </source>
</reference>
<evidence type="ECO:0000313" key="4">
    <source>
        <dbReference type="Proteomes" id="UP000324021"/>
    </source>
</evidence>
<evidence type="ECO:0000313" key="3">
    <source>
        <dbReference type="Proteomes" id="UP000199320"/>
    </source>
</evidence>
<protein>
    <submittedName>
        <fullName evidence="1">Uncharacterized protein</fullName>
    </submittedName>
</protein>
<keyword evidence="3" id="KW-1185">Reference proteome</keyword>
<dbReference type="EMBL" id="FOIC01000041">
    <property type="protein sequence ID" value="SEU08941.1"/>
    <property type="molecule type" value="Genomic_DNA"/>
</dbReference>
<dbReference type="EMBL" id="FMZP01000046">
    <property type="protein sequence ID" value="SDD76424.1"/>
    <property type="molecule type" value="Genomic_DNA"/>
</dbReference>
<reference evidence="3 4" key="1">
    <citation type="submission" date="2016-10" db="EMBL/GenBank/DDBJ databases">
        <authorList>
            <person name="Varghese N."/>
            <person name="Submissions S."/>
        </authorList>
    </citation>
    <scope>NUCLEOTIDE SEQUENCE [LARGE SCALE GENOMIC DNA]</scope>
    <source>
        <strain evidence="1 4">CDM_1</strain>
        <strain evidence="3">CDM_6</strain>
    </source>
</reference>
<dbReference type="Proteomes" id="UP000324021">
    <property type="component" value="Unassembled WGS sequence"/>
</dbReference>
<sequence length="37" mass="4222">MVSIRIQRAGSVGVAVDVGTREVTKRMAEWEEVDFIW</sequence>
<evidence type="ECO:0000313" key="2">
    <source>
        <dbReference type="EMBL" id="SEU08941.1"/>
    </source>
</evidence>
<organism evidence="1 4">
    <name type="scientific">Natrinema hispanicum</name>
    <dbReference type="NCBI Taxonomy" id="392421"/>
    <lineage>
        <taxon>Archaea</taxon>
        <taxon>Methanobacteriati</taxon>
        <taxon>Methanobacteriota</taxon>
        <taxon>Stenosarchaea group</taxon>
        <taxon>Halobacteria</taxon>
        <taxon>Halobacteriales</taxon>
        <taxon>Natrialbaceae</taxon>
        <taxon>Natrinema</taxon>
    </lineage>
</organism>
<dbReference type="AlphaFoldDB" id="A0A1G6XDV5"/>
<dbReference type="Proteomes" id="UP000199320">
    <property type="component" value="Unassembled WGS sequence"/>
</dbReference>
<proteinExistence type="predicted"/>